<comment type="similarity">
    <text evidence="1">Belongs to the UPF0065 (bug) family.</text>
</comment>
<dbReference type="SUPFAM" id="SSF53850">
    <property type="entry name" value="Periplasmic binding protein-like II"/>
    <property type="match status" value="1"/>
</dbReference>
<feature type="signal peptide" evidence="2">
    <location>
        <begin position="1"/>
        <end position="22"/>
    </location>
</feature>
<keyword evidence="3" id="KW-0675">Receptor</keyword>
<protein>
    <submittedName>
        <fullName evidence="3">Tripartite-type tricarboxylate transporter receptor subunit TctC</fullName>
    </submittedName>
</protein>
<keyword evidence="2" id="KW-0732">Signal</keyword>
<accession>A0A7Y9LLX3</accession>
<dbReference type="PIRSF" id="PIRSF017082">
    <property type="entry name" value="YflP"/>
    <property type="match status" value="1"/>
</dbReference>
<dbReference type="RefSeq" id="WP_179582655.1">
    <property type="nucleotide sequence ID" value="NZ_JACBYR010000001.1"/>
</dbReference>
<name>A0A7Y9LLX3_9BURK</name>
<dbReference type="Gene3D" id="3.40.190.150">
    <property type="entry name" value="Bordetella uptake gene, domain 1"/>
    <property type="match status" value="1"/>
</dbReference>
<dbReference type="AlphaFoldDB" id="A0A7Y9LLX3"/>
<dbReference type="PANTHER" id="PTHR42928">
    <property type="entry name" value="TRICARBOXYLATE-BINDING PROTEIN"/>
    <property type="match status" value="1"/>
</dbReference>
<evidence type="ECO:0000313" key="4">
    <source>
        <dbReference type="Proteomes" id="UP000542125"/>
    </source>
</evidence>
<dbReference type="InterPro" id="IPR042100">
    <property type="entry name" value="Bug_dom1"/>
</dbReference>
<dbReference type="PANTHER" id="PTHR42928:SF5">
    <property type="entry name" value="BLR1237 PROTEIN"/>
    <property type="match status" value="1"/>
</dbReference>
<dbReference type="InterPro" id="IPR005064">
    <property type="entry name" value="BUG"/>
</dbReference>
<proteinExistence type="inferred from homology"/>
<evidence type="ECO:0000256" key="1">
    <source>
        <dbReference type="ARBA" id="ARBA00006987"/>
    </source>
</evidence>
<organism evidence="3 4">
    <name type="scientific">Pigmentiphaga litoralis</name>
    <dbReference type="NCBI Taxonomy" id="516702"/>
    <lineage>
        <taxon>Bacteria</taxon>
        <taxon>Pseudomonadati</taxon>
        <taxon>Pseudomonadota</taxon>
        <taxon>Betaproteobacteria</taxon>
        <taxon>Burkholderiales</taxon>
        <taxon>Alcaligenaceae</taxon>
        <taxon>Pigmentiphaga</taxon>
    </lineage>
</organism>
<sequence>MVMQRLMAAIAAVLFIVAPAAAQTDKVWPDKPINLVVGFTPGGPSDVLARLVGKKMGDALGQTVVVVSRPGAGGNIAAAAVAKSAPDGYTWLFGNNSILSTNAALYKTLPFDPDKDFDAVGLVAVQPSILVVNSNVPARSVQELVALIKAKPGELNYASSGAGAAAHLVGQWFKTSAGLTLEHVPYKGAQPALTDLIAGQVQMMFATSASALPYINQGRLRALAVTGPKRMDELPQVPTMVEAGMPQFVAESWHGIVVPAGTPPAIIQRMNQVMVSALNSPEVRAQFRELGVDAAPGTPEAFASFIRSETPKWTRLVQDSGAFVE</sequence>
<dbReference type="Proteomes" id="UP000542125">
    <property type="component" value="Unassembled WGS sequence"/>
</dbReference>
<dbReference type="Gene3D" id="3.40.190.10">
    <property type="entry name" value="Periplasmic binding protein-like II"/>
    <property type="match status" value="1"/>
</dbReference>
<dbReference type="Pfam" id="PF03401">
    <property type="entry name" value="TctC"/>
    <property type="match status" value="1"/>
</dbReference>
<keyword evidence="4" id="KW-1185">Reference proteome</keyword>
<dbReference type="EMBL" id="JACBYR010000001">
    <property type="protein sequence ID" value="NYE81031.1"/>
    <property type="molecule type" value="Genomic_DNA"/>
</dbReference>
<evidence type="ECO:0000313" key="3">
    <source>
        <dbReference type="EMBL" id="NYE81031.1"/>
    </source>
</evidence>
<comment type="caution">
    <text evidence="3">The sequence shown here is derived from an EMBL/GenBank/DDBJ whole genome shotgun (WGS) entry which is preliminary data.</text>
</comment>
<feature type="chain" id="PRO_5030520422" evidence="2">
    <location>
        <begin position="23"/>
        <end position="325"/>
    </location>
</feature>
<dbReference type="CDD" id="cd13578">
    <property type="entry name" value="PBP2_Bug27"/>
    <property type="match status" value="1"/>
</dbReference>
<gene>
    <name evidence="3" type="ORF">FHW18_000302</name>
</gene>
<reference evidence="3 4" key="1">
    <citation type="submission" date="2020-07" db="EMBL/GenBank/DDBJ databases">
        <title>Genomic Encyclopedia of Type Strains, Phase IV (KMG-V): Genome sequencing to study the core and pangenomes of soil and plant-associated prokaryotes.</title>
        <authorList>
            <person name="Whitman W."/>
        </authorList>
    </citation>
    <scope>NUCLEOTIDE SEQUENCE [LARGE SCALE GENOMIC DNA]</scope>
    <source>
        <strain evidence="3 4">SAS40</strain>
    </source>
</reference>
<evidence type="ECO:0000256" key="2">
    <source>
        <dbReference type="SAM" id="SignalP"/>
    </source>
</evidence>